<evidence type="ECO:0000313" key="2">
    <source>
        <dbReference type="Proteomes" id="UP000588112"/>
    </source>
</evidence>
<name>A0A7W9DPF4_9ACTN</name>
<evidence type="ECO:0000313" key="1">
    <source>
        <dbReference type="EMBL" id="MBB5625285.1"/>
    </source>
</evidence>
<protein>
    <submittedName>
        <fullName evidence="1">Uncharacterized protein</fullName>
    </submittedName>
</protein>
<dbReference type="AlphaFoldDB" id="A0A7W9DPF4"/>
<comment type="caution">
    <text evidence="1">The sequence shown here is derived from an EMBL/GenBank/DDBJ whole genome shotgun (WGS) entry which is preliminary data.</text>
</comment>
<sequence>MLQWSLISADRPVRREPCLVKRPRVLPALARRGRET</sequence>
<organism evidence="1 2">
    <name type="scientific">Sphaerisporangium krabiense</name>
    <dbReference type="NCBI Taxonomy" id="763782"/>
    <lineage>
        <taxon>Bacteria</taxon>
        <taxon>Bacillati</taxon>
        <taxon>Actinomycetota</taxon>
        <taxon>Actinomycetes</taxon>
        <taxon>Streptosporangiales</taxon>
        <taxon>Streptosporangiaceae</taxon>
        <taxon>Sphaerisporangium</taxon>
    </lineage>
</organism>
<proteinExistence type="predicted"/>
<dbReference type="EMBL" id="JACHBR010000001">
    <property type="protein sequence ID" value="MBB5625285.1"/>
    <property type="molecule type" value="Genomic_DNA"/>
</dbReference>
<keyword evidence="2" id="KW-1185">Reference proteome</keyword>
<dbReference type="Proteomes" id="UP000588112">
    <property type="component" value="Unassembled WGS sequence"/>
</dbReference>
<gene>
    <name evidence="1" type="ORF">BJ981_000984</name>
</gene>
<accession>A0A7W9DPF4</accession>
<reference evidence="1 2" key="1">
    <citation type="submission" date="2020-08" db="EMBL/GenBank/DDBJ databases">
        <title>Sequencing the genomes of 1000 actinobacteria strains.</title>
        <authorList>
            <person name="Klenk H.-P."/>
        </authorList>
    </citation>
    <scope>NUCLEOTIDE SEQUENCE [LARGE SCALE GENOMIC DNA]</scope>
    <source>
        <strain evidence="1 2">DSM 45790</strain>
    </source>
</reference>